<reference evidence="2" key="4">
    <citation type="submission" date="2019-03" db="UniProtKB">
        <authorList>
            <consortium name="EnsemblPlants"/>
        </authorList>
    </citation>
    <scope>IDENTIFICATION</scope>
</reference>
<dbReference type="Proteomes" id="UP000015105">
    <property type="component" value="Chromosome 2D"/>
</dbReference>
<reference evidence="3" key="1">
    <citation type="journal article" date="2014" name="Science">
        <title>Ancient hybridizations among the ancestral genomes of bread wheat.</title>
        <authorList>
            <consortium name="International Wheat Genome Sequencing Consortium,"/>
            <person name="Marcussen T."/>
            <person name="Sandve S.R."/>
            <person name="Heier L."/>
            <person name="Spannagl M."/>
            <person name="Pfeifer M."/>
            <person name="Jakobsen K.S."/>
            <person name="Wulff B.B."/>
            <person name="Steuernagel B."/>
            <person name="Mayer K.F."/>
            <person name="Olsen O.A."/>
        </authorList>
    </citation>
    <scope>NUCLEOTIDE SEQUENCE [LARGE SCALE GENOMIC DNA]</scope>
    <source>
        <strain evidence="3">cv. AL8/78</strain>
    </source>
</reference>
<evidence type="ECO:0000313" key="2">
    <source>
        <dbReference type="EnsemblPlants" id="AET2Gv20995300.3"/>
    </source>
</evidence>
<feature type="transmembrane region" description="Helical" evidence="1">
    <location>
        <begin position="53"/>
        <end position="76"/>
    </location>
</feature>
<keyword evidence="1" id="KW-1133">Transmembrane helix</keyword>
<accession>A0A453CWV7</accession>
<reference evidence="3" key="2">
    <citation type="journal article" date="2017" name="Nat. Plants">
        <title>The Aegilops tauschii genome reveals multiple impacts of transposons.</title>
        <authorList>
            <person name="Zhao G."/>
            <person name="Zou C."/>
            <person name="Li K."/>
            <person name="Wang K."/>
            <person name="Li T."/>
            <person name="Gao L."/>
            <person name="Zhang X."/>
            <person name="Wang H."/>
            <person name="Yang Z."/>
            <person name="Liu X."/>
            <person name="Jiang W."/>
            <person name="Mao L."/>
            <person name="Kong X."/>
            <person name="Jiao Y."/>
            <person name="Jia J."/>
        </authorList>
    </citation>
    <scope>NUCLEOTIDE SEQUENCE [LARGE SCALE GENOMIC DNA]</scope>
    <source>
        <strain evidence="3">cv. AL8/78</strain>
    </source>
</reference>
<reference evidence="2" key="5">
    <citation type="journal article" date="2021" name="G3 (Bethesda)">
        <title>Aegilops tauschii genome assembly Aet v5.0 features greater sequence contiguity and improved annotation.</title>
        <authorList>
            <person name="Wang L."/>
            <person name="Zhu T."/>
            <person name="Rodriguez J.C."/>
            <person name="Deal K.R."/>
            <person name="Dubcovsky J."/>
            <person name="McGuire P.E."/>
            <person name="Lux T."/>
            <person name="Spannagl M."/>
            <person name="Mayer K.F.X."/>
            <person name="Baldrich P."/>
            <person name="Meyers B.C."/>
            <person name="Huo N."/>
            <person name="Gu Y.Q."/>
            <person name="Zhou H."/>
            <person name="Devos K.M."/>
            <person name="Bennetzen J.L."/>
            <person name="Unver T."/>
            <person name="Budak H."/>
            <person name="Gulick P.J."/>
            <person name="Galiba G."/>
            <person name="Kalapos B."/>
            <person name="Nelson D.R."/>
            <person name="Li P."/>
            <person name="You F.M."/>
            <person name="Luo M.C."/>
            <person name="Dvorak J."/>
        </authorList>
    </citation>
    <scope>NUCLEOTIDE SEQUENCE [LARGE SCALE GENOMIC DNA]</scope>
    <source>
        <strain evidence="2">cv. AL8/78</strain>
    </source>
</reference>
<dbReference type="EnsemblPlants" id="AET2Gv20995300.3">
    <property type="protein sequence ID" value="AET2Gv20995300.3"/>
    <property type="gene ID" value="AET2Gv20995300"/>
</dbReference>
<protein>
    <submittedName>
        <fullName evidence="2">Uncharacterized protein</fullName>
    </submittedName>
</protein>
<keyword evidence="3" id="KW-1185">Reference proteome</keyword>
<sequence>ATAPRTCPSPGRMATTVPSARLLPPPTLRTRAPARTRPRTSTCRREMIEGQELAASVFYVWLVILPCVVGGARVYAVPTCVCPNKMYRSVVKCTFDVLVICDLSALACFHHKICDFVLIRLVCVQIRCSEMDVNKLDVELDSNAVVRMHAGPLAKEGVAQLIQSPLSTTATGEWGDLNPPVTGG</sequence>
<keyword evidence="1" id="KW-0472">Membrane</keyword>
<evidence type="ECO:0000313" key="3">
    <source>
        <dbReference type="Proteomes" id="UP000015105"/>
    </source>
</evidence>
<name>A0A453CWV7_AEGTS</name>
<reference evidence="2" key="3">
    <citation type="journal article" date="2017" name="Nature">
        <title>Genome sequence of the progenitor of the wheat D genome Aegilops tauschii.</title>
        <authorList>
            <person name="Luo M.C."/>
            <person name="Gu Y.Q."/>
            <person name="Puiu D."/>
            <person name="Wang H."/>
            <person name="Twardziok S.O."/>
            <person name="Deal K.R."/>
            <person name="Huo N."/>
            <person name="Zhu T."/>
            <person name="Wang L."/>
            <person name="Wang Y."/>
            <person name="McGuire P.E."/>
            <person name="Liu S."/>
            <person name="Long H."/>
            <person name="Ramasamy R.K."/>
            <person name="Rodriguez J.C."/>
            <person name="Van S.L."/>
            <person name="Yuan L."/>
            <person name="Wang Z."/>
            <person name="Xia Z."/>
            <person name="Xiao L."/>
            <person name="Anderson O.D."/>
            <person name="Ouyang S."/>
            <person name="Liang Y."/>
            <person name="Zimin A.V."/>
            <person name="Pertea G."/>
            <person name="Qi P."/>
            <person name="Bennetzen J.L."/>
            <person name="Dai X."/>
            <person name="Dawson M.W."/>
            <person name="Muller H.G."/>
            <person name="Kugler K."/>
            <person name="Rivarola-Duarte L."/>
            <person name="Spannagl M."/>
            <person name="Mayer K.F.X."/>
            <person name="Lu F.H."/>
            <person name="Bevan M.W."/>
            <person name="Leroy P."/>
            <person name="Li P."/>
            <person name="You F.M."/>
            <person name="Sun Q."/>
            <person name="Liu Z."/>
            <person name="Lyons E."/>
            <person name="Wicker T."/>
            <person name="Salzberg S.L."/>
            <person name="Devos K.M."/>
            <person name="Dvorak J."/>
        </authorList>
    </citation>
    <scope>NUCLEOTIDE SEQUENCE [LARGE SCALE GENOMIC DNA]</scope>
    <source>
        <strain evidence="2">cv. AL8/78</strain>
    </source>
</reference>
<proteinExistence type="predicted"/>
<dbReference type="Gramene" id="AET2Gv20995300.3">
    <property type="protein sequence ID" value="AET2Gv20995300.3"/>
    <property type="gene ID" value="AET2Gv20995300"/>
</dbReference>
<keyword evidence="1" id="KW-0812">Transmembrane</keyword>
<evidence type="ECO:0000256" key="1">
    <source>
        <dbReference type="SAM" id="Phobius"/>
    </source>
</evidence>
<organism evidence="2 3">
    <name type="scientific">Aegilops tauschii subsp. strangulata</name>
    <name type="common">Goatgrass</name>
    <dbReference type="NCBI Taxonomy" id="200361"/>
    <lineage>
        <taxon>Eukaryota</taxon>
        <taxon>Viridiplantae</taxon>
        <taxon>Streptophyta</taxon>
        <taxon>Embryophyta</taxon>
        <taxon>Tracheophyta</taxon>
        <taxon>Spermatophyta</taxon>
        <taxon>Magnoliopsida</taxon>
        <taxon>Liliopsida</taxon>
        <taxon>Poales</taxon>
        <taxon>Poaceae</taxon>
        <taxon>BOP clade</taxon>
        <taxon>Pooideae</taxon>
        <taxon>Triticodae</taxon>
        <taxon>Triticeae</taxon>
        <taxon>Triticinae</taxon>
        <taxon>Aegilops</taxon>
    </lineage>
</organism>
<dbReference type="AlphaFoldDB" id="A0A453CWV7"/>